<dbReference type="GO" id="GO:0004731">
    <property type="term" value="F:purine-nucleoside phosphorylase activity"/>
    <property type="evidence" value="ECO:0007669"/>
    <property type="project" value="UniProtKB-EC"/>
</dbReference>
<evidence type="ECO:0000313" key="12">
    <source>
        <dbReference type="Proteomes" id="UP001152798"/>
    </source>
</evidence>
<dbReference type="Gene3D" id="3.40.50.1580">
    <property type="entry name" value="Nucleoside phosphorylase domain"/>
    <property type="match status" value="1"/>
</dbReference>
<keyword evidence="3 9" id="KW-0328">Glycosyltransferase</keyword>
<evidence type="ECO:0000256" key="4">
    <source>
        <dbReference type="ARBA" id="ARBA00022679"/>
    </source>
</evidence>
<dbReference type="NCBIfam" id="TIGR01697">
    <property type="entry name" value="PNPH-PUNA-XAPA"/>
    <property type="match status" value="1"/>
</dbReference>
<dbReference type="CDD" id="cd09009">
    <property type="entry name" value="PNP-EcPNPII_like"/>
    <property type="match status" value="1"/>
</dbReference>
<evidence type="ECO:0000256" key="8">
    <source>
        <dbReference type="ARBA" id="ARBA00023970"/>
    </source>
</evidence>
<sequence length="297" mass="32663">MDDLSKPRLFSTANTYEVVEEIATWIKGKTTIRPKIGIICGTGLDTFPSEISDRVEMEYSDVPHFPKPTIVGHPGRLVFGRLEGIEIVCFTGKVFFFEGYDSFQCTVAVRVMKLLGISYLILSNAAGSVDETMRPGDIMMMKDHINLVGLVGLGPLIGPSPQVDRWGDRYVCLSQVYDQGLKNLAEEAAVEVGLQDLKEGVYLMTGGPNFETVAEARMIRMLGANVVGMSTVADAIVAVQAGMKVFSFSIISNMCCLHYNSDLNIDHIENIAIGHHKAPLIAKWMRKFVTKIVNQPA</sequence>
<dbReference type="SUPFAM" id="SSF53167">
    <property type="entry name" value="Purine and uridine phosphorylases"/>
    <property type="match status" value="1"/>
</dbReference>
<evidence type="ECO:0000256" key="1">
    <source>
        <dbReference type="ARBA" id="ARBA00005058"/>
    </source>
</evidence>
<dbReference type="Pfam" id="PF01048">
    <property type="entry name" value="PNP_UDP_1"/>
    <property type="match status" value="1"/>
</dbReference>
<dbReference type="PIRSF" id="PIRSF000477">
    <property type="entry name" value="PurNPase"/>
    <property type="match status" value="1"/>
</dbReference>
<comment type="similarity">
    <text evidence="2 9">Belongs to the PNP/MTAP phosphorylase family.</text>
</comment>
<comment type="catalytic activity">
    <reaction evidence="7">
        <text>2'-deoxyinosine + phosphate = 2-deoxy-alpha-D-ribose 1-phosphate + hypoxanthine</text>
        <dbReference type="Rhea" id="RHEA:27750"/>
        <dbReference type="ChEBI" id="CHEBI:17368"/>
        <dbReference type="ChEBI" id="CHEBI:28997"/>
        <dbReference type="ChEBI" id="CHEBI:43474"/>
        <dbReference type="ChEBI" id="CHEBI:57259"/>
        <dbReference type="EC" id="2.4.2.1"/>
    </reaction>
</comment>
<comment type="catalytic activity">
    <reaction evidence="5">
        <text>inosine + phosphate = alpha-D-ribose 1-phosphate + hypoxanthine</text>
        <dbReference type="Rhea" id="RHEA:27646"/>
        <dbReference type="ChEBI" id="CHEBI:17368"/>
        <dbReference type="ChEBI" id="CHEBI:17596"/>
        <dbReference type="ChEBI" id="CHEBI:43474"/>
        <dbReference type="ChEBI" id="CHEBI:57720"/>
        <dbReference type="EC" id="2.4.2.1"/>
    </reaction>
</comment>
<dbReference type="InterPro" id="IPR035994">
    <property type="entry name" value="Nucleoside_phosphorylase_sf"/>
</dbReference>
<dbReference type="GO" id="GO:0009116">
    <property type="term" value="P:nucleoside metabolic process"/>
    <property type="evidence" value="ECO:0007669"/>
    <property type="project" value="InterPro"/>
</dbReference>
<dbReference type="InterPro" id="IPR000845">
    <property type="entry name" value="Nucleoside_phosphorylase_d"/>
</dbReference>
<accession>A0A9P0H9F1</accession>
<feature type="domain" description="Nucleoside phosphorylase" evidence="10">
    <location>
        <begin position="35"/>
        <end position="265"/>
    </location>
</feature>
<keyword evidence="4 9" id="KW-0808">Transferase</keyword>
<dbReference type="GO" id="GO:0005737">
    <property type="term" value="C:cytoplasm"/>
    <property type="evidence" value="ECO:0007669"/>
    <property type="project" value="TreeGrafter"/>
</dbReference>
<evidence type="ECO:0000259" key="10">
    <source>
        <dbReference type="Pfam" id="PF01048"/>
    </source>
</evidence>
<evidence type="ECO:0000256" key="2">
    <source>
        <dbReference type="ARBA" id="ARBA00006751"/>
    </source>
</evidence>
<evidence type="ECO:0000256" key="9">
    <source>
        <dbReference type="PIRNR" id="PIRNR000477"/>
    </source>
</evidence>
<name>A0A9P0H9F1_NEZVI</name>
<dbReference type="EC" id="2.4.2.1" evidence="9"/>
<evidence type="ECO:0000313" key="11">
    <source>
        <dbReference type="EMBL" id="CAH1397861.1"/>
    </source>
</evidence>
<gene>
    <name evidence="11" type="ORF">NEZAVI_LOCUS7615</name>
</gene>
<dbReference type="NCBIfam" id="NF006054">
    <property type="entry name" value="PRK08202.1"/>
    <property type="match status" value="1"/>
</dbReference>
<dbReference type="PANTHER" id="PTHR11904:SF9">
    <property type="entry name" value="PURINE NUCLEOSIDE PHOSPHORYLASE-RELATED"/>
    <property type="match status" value="1"/>
</dbReference>
<dbReference type="InterPro" id="IPR011268">
    <property type="entry name" value="Purine_phosphorylase"/>
</dbReference>
<keyword evidence="12" id="KW-1185">Reference proteome</keyword>
<comment type="catalytic activity">
    <reaction evidence="8">
        <text>guanosine + phosphate = alpha-D-ribose 1-phosphate + guanine</text>
        <dbReference type="Rhea" id="RHEA:13233"/>
        <dbReference type="ChEBI" id="CHEBI:16235"/>
        <dbReference type="ChEBI" id="CHEBI:16750"/>
        <dbReference type="ChEBI" id="CHEBI:43474"/>
        <dbReference type="ChEBI" id="CHEBI:57720"/>
        <dbReference type="EC" id="2.4.2.1"/>
    </reaction>
</comment>
<dbReference type="OrthoDB" id="10261782at2759"/>
<organism evidence="11 12">
    <name type="scientific">Nezara viridula</name>
    <name type="common">Southern green stink bug</name>
    <name type="synonym">Cimex viridulus</name>
    <dbReference type="NCBI Taxonomy" id="85310"/>
    <lineage>
        <taxon>Eukaryota</taxon>
        <taxon>Metazoa</taxon>
        <taxon>Ecdysozoa</taxon>
        <taxon>Arthropoda</taxon>
        <taxon>Hexapoda</taxon>
        <taxon>Insecta</taxon>
        <taxon>Pterygota</taxon>
        <taxon>Neoptera</taxon>
        <taxon>Paraneoptera</taxon>
        <taxon>Hemiptera</taxon>
        <taxon>Heteroptera</taxon>
        <taxon>Panheteroptera</taxon>
        <taxon>Pentatomomorpha</taxon>
        <taxon>Pentatomoidea</taxon>
        <taxon>Pentatomidae</taxon>
        <taxon>Pentatominae</taxon>
        <taxon>Nezara</taxon>
    </lineage>
</organism>
<reference evidence="11" key="1">
    <citation type="submission" date="2022-01" db="EMBL/GenBank/DDBJ databases">
        <authorList>
            <person name="King R."/>
        </authorList>
    </citation>
    <scope>NUCLEOTIDE SEQUENCE</scope>
</reference>
<evidence type="ECO:0000256" key="6">
    <source>
        <dbReference type="ARBA" id="ARBA00023929"/>
    </source>
</evidence>
<evidence type="ECO:0000256" key="7">
    <source>
        <dbReference type="ARBA" id="ARBA00023950"/>
    </source>
</evidence>
<protein>
    <recommendedName>
        <fullName evidence="9">Purine nucleoside phosphorylase</fullName>
        <ecNumber evidence="9">2.4.2.1</ecNumber>
    </recommendedName>
    <alternativeName>
        <fullName evidence="9">Inosine-guanosine phosphorylase</fullName>
    </alternativeName>
</protein>
<comment type="function">
    <text evidence="9">The purine nucleoside phosphorylases catalyze the phosphorolytic breakdown of the N-glycosidic bond in the beta-(deoxy)ribonucleoside molecules, with the formation of the corresponding free purine bases and pentose-1-phosphate.</text>
</comment>
<dbReference type="PANTHER" id="PTHR11904">
    <property type="entry name" value="METHYLTHIOADENOSINE/PURINE NUCLEOSIDE PHOSPHORYLASE"/>
    <property type="match status" value="1"/>
</dbReference>
<dbReference type="AlphaFoldDB" id="A0A9P0H9F1"/>
<comment type="catalytic activity">
    <reaction evidence="6">
        <text>2'-deoxyguanosine + phosphate = 2-deoxy-alpha-D-ribose 1-phosphate + guanine</text>
        <dbReference type="Rhea" id="RHEA:27738"/>
        <dbReference type="ChEBI" id="CHEBI:16235"/>
        <dbReference type="ChEBI" id="CHEBI:17172"/>
        <dbReference type="ChEBI" id="CHEBI:43474"/>
        <dbReference type="ChEBI" id="CHEBI:57259"/>
        <dbReference type="EC" id="2.4.2.1"/>
    </reaction>
</comment>
<proteinExistence type="inferred from homology"/>
<dbReference type="EMBL" id="OV725080">
    <property type="protein sequence ID" value="CAH1397861.1"/>
    <property type="molecule type" value="Genomic_DNA"/>
</dbReference>
<comment type="pathway">
    <text evidence="1 9">Purine metabolism; purine nucleoside salvage.</text>
</comment>
<dbReference type="Proteomes" id="UP001152798">
    <property type="component" value="Chromosome 4"/>
</dbReference>
<evidence type="ECO:0000256" key="3">
    <source>
        <dbReference type="ARBA" id="ARBA00022676"/>
    </source>
</evidence>
<evidence type="ECO:0000256" key="5">
    <source>
        <dbReference type="ARBA" id="ARBA00023918"/>
    </source>
</evidence>